<name>A0A0A0JHC3_9MICO</name>
<sequence length="97" mass="10346">MIAIVTLLVAFPVGYFFRSRLAANTVYAVAYLWAFVFQSVYLLLSVGQPEAAFTSGDFPWDYGLVTAAVFGAGFALVAAGQWARSRRGAAASAVQEA</sequence>
<protein>
    <recommendedName>
        <fullName evidence="4">Integral membrane protein</fullName>
    </recommendedName>
</protein>
<evidence type="ECO:0000313" key="2">
    <source>
        <dbReference type="EMBL" id="KGN36845.1"/>
    </source>
</evidence>
<keyword evidence="3" id="KW-1185">Reference proteome</keyword>
<dbReference type="Proteomes" id="UP000030011">
    <property type="component" value="Unassembled WGS sequence"/>
</dbReference>
<proteinExistence type="predicted"/>
<keyword evidence="1" id="KW-0812">Transmembrane</keyword>
<gene>
    <name evidence="2" type="ORF">N803_17385</name>
</gene>
<comment type="caution">
    <text evidence="2">The sequence shown here is derived from an EMBL/GenBank/DDBJ whole genome shotgun (WGS) entry which is preliminary data.</text>
</comment>
<dbReference type="EMBL" id="AVPK01000008">
    <property type="protein sequence ID" value="KGN36845.1"/>
    <property type="molecule type" value="Genomic_DNA"/>
</dbReference>
<accession>A0A0A0JHC3</accession>
<dbReference type="STRING" id="1385521.N803_17385"/>
<keyword evidence="1" id="KW-0472">Membrane</keyword>
<dbReference type="AlphaFoldDB" id="A0A0A0JHC3"/>
<dbReference type="RefSeq" id="WP_035906196.1">
    <property type="nucleotide sequence ID" value="NZ_AVPK01000008.1"/>
</dbReference>
<evidence type="ECO:0008006" key="4">
    <source>
        <dbReference type="Google" id="ProtNLM"/>
    </source>
</evidence>
<dbReference type="OrthoDB" id="4838646at2"/>
<evidence type="ECO:0000313" key="3">
    <source>
        <dbReference type="Proteomes" id="UP000030011"/>
    </source>
</evidence>
<organism evidence="2 3">
    <name type="scientific">Knoellia subterranea KCTC 19937</name>
    <dbReference type="NCBI Taxonomy" id="1385521"/>
    <lineage>
        <taxon>Bacteria</taxon>
        <taxon>Bacillati</taxon>
        <taxon>Actinomycetota</taxon>
        <taxon>Actinomycetes</taxon>
        <taxon>Micrococcales</taxon>
        <taxon>Intrasporangiaceae</taxon>
        <taxon>Knoellia</taxon>
    </lineage>
</organism>
<feature type="transmembrane region" description="Helical" evidence="1">
    <location>
        <begin position="64"/>
        <end position="83"/>
    </location>
</feature>
<reference evidence="2 3" key="1">
    <citation type="submission" date="2013-08" db="EMBL/GenBank/DDBJ databases">
        <title>The genome sequence of Knoellia subterranea.</title>
        <authorList>
            <person name="Zhu W."/>
            <person name="Wang G."/>
        </authorList>
    </citation>
    <scope>NUCLEOTIDE SEQUENCE [LARGE SCALE GENOMIC DNA]</scope>
    <source>
        <strain evidence="2 3">KCTC 19937</strain>
    </source>
</reference>
<evidence type="ECO:0000256" key="1">
    <source>
        <dbReference type="SAM" id="Phobius"/>
    </source>
</evidence>
<keyword evidence="1" id="KW-1133">Transmembrane helix</keyword>
<dbReference type="eggNOG" id="ENOG50343A6">
    <property type="taxonomic scope" value="Bacteria"/>
</dbReference>
<feature type="transmembrane region" description="Helical" evidence="1">
    <location>
        <begin position="21"/>
        <end position="44"/>
    </location>
</feature>